<gene>
    <name evidence="3" type="ORF">AYM40_23630</name>
</gene>
<feature type="transmembrane region" description="Helical" evidence="1">
    <location>
        <begin position="99"/>
        <end position="122"/>
    </location>
</feature>
<evidence type="ECO:0000313" key="4">
    <source>
        <dbReference type="Proteomes" id="UP000076852"/>
    </source>
</evidence>
<dbReference type="InterPro" id="IPR000045">
    <property type="entry name" value="Prepilin_IV_endopep_pep"/>
</dbReference>
<keyword evidence="1" id="KW-0812">Transmembrane</keyword>
<proteinExistence type="predicted"/>
<dbReference type="GO" id="GO:0004190">
    <property type="term" value="F:aspartic-type endopeptidase activity"/>
    <property type="evidence" value="ECO:0007669"/>
    <property type="project" value="InterPro"/>
</dbReference>
<dbReference type="KEGG" id="buz:AYM40_23630"/>
<dbReference type="AlphaFoldDB" id="A0A160FW72"/>
<evidence type="ECO:0000256" key="1">
    <source>
        <dbReference type="SAM" id="Phobius"/>
    </source>
</evidence>
<dbReference type="EMBL" id="CP014579">
    <property type="protein sequence ID" value="ANB77454.1"/>
    <property type="molecule type" value="Genomic_DNA"/>
</dbReference>
<evidence type="ECO:0000313" key="3">
    <source>
        <dbReference type="EMBL" id="ANB77454.1"/>
    </source>
</evidence>
<keyword evidence="1" id="KW-0472">Membrane</keyword>
<evidence type="ECO:0000259" key="2">
    <source>
        <dbReference type="Pfam" id="PF01478"/>
    </source>
</evidence>
<feature type="transmembrane region" description="Helical" evidence="1">
    <location>
        <begin position="142"/>
        <end position="166"/>
    </location>
</feature>
<organism evidence="3 4">
    <name type="scientific">Paraburkholderia phytofirmans OLGA172</name>
    <dbReference type="NCBI Taxonomy" id="1417228"/>
    <lineage>
        <taxon>Bacteria</taxon>
        <taxon>Pseudomonadati</taxon>
        <taxon>Pseudomonadota</taxon>
        <taxon>Betaproteobacteria</taxon>
        <taxon>Burkholderiales</taxon>
        <taxon>Burkholderiaceae</taxon>
        <taxon>Paraburkholderia</taxon>
    </lineage>
</organism>
<accession>A0A160FW72</accession>
<dbReference type="Proteomes" id="UP000076852">
    <property type="component" value="Chromosome 2"/>
</dbReference>
<protein>
    <submittedName>
        <fullName evidence="3">Peptidase A24A prepilin type IV</fullName>
    </submittedName>
</protein>
<name>A0A160FW72_9BURK</name>
<keyword evidence="4" id="KW-1185">Reference proteome</keyword>
<reference evidence="3 4" key="1">
    <citation type="journal article" date="2016" name="Gene">
        <title>PacBio SMRT assembly of a complex multi-replicon genome reveals chlorocatechol degradative operon in a region of genome plasticity.</title>
        <authorList>
            <person name="Ricker N."/>
            <person name="Shen S.Y."/>
            <person name="Goordial J."/>
            <person name="Jin S."/>
            <person name="Fulthorpe R.R."/>
        </authorList>
    </citation>
    <scope>NUCLEOTIDE SEQUENCE [LARGE SCALE GENOMIC DNA]</scope>
    <source>
        <strain evidence="3 4">OLGA172</strain>
    </source>
</reference>
<feature type="transmembrane region" description="Helical" evidence="1">
    <location>
        <begin position="34"/>
        <end position="52"/>
    </location>
</feature>
<dbReference type="Pfam" id="PF01478">
    <property type="entry name" value="Peptidase_A24"/>
    <property type="match status" value="1"/>
</dbReference>
<feature type="domain" description="Prepilin type IV endopeptidase peptidase" evidence="2">
    <location>
        <begin position="10"/>
        <end position="113"/>
    </location>
</feature>
<keyword evidence="1" id="KW-1133">Transmembrane helix</keyword>
<dbReference type="STRING" id="1804984.AYM40_23630"/>
<dbReference type="GO" id="GO:0016020">
    <property type="term" value="C:membrane"/>
    <property type="evidence" value="ECO:0007669"/>
    <property type="project" value="InterPro"/>
</dbReference>
<feature type="transmembrane region" description="Helical" evidence="1">
    <location>
        <begin position="58"/>
        <end position="78"/>
    </location>
</feature>
<dbReference type="OrthoDB" id="9113591at2"/>
<feature type="transmembrane region" description="Helical" evidence="1">
    <location>
        <begin position="6"/>
        <end position="22"/>
    </location>
</feature>
<dbReference type="Gene3D" id="1.20.120.1220">
    <property type="match status" value="1"/>
</dbReference>
<sequence>MSPLSIAIRLVVFCALLWLAVFDVRCRRLPSRMILMIGALFFINAVVIRMPIGDVLAHLLLAFAVLVVCAALFAANVLGGGDAKLASIVFLWLGRSLALPALTLISVIGLGVSLISLATRHMNPKQNSPSMRTLAMFSGARGVPYGVALALGGGSLIVLPSVLPLLSMR</sequence>